<dbReference type="AlphaFoldDB" id="A0AAN8P1U1"/>
<evidence type="ECO:0000313" key="1">
    <source>
        <dbReference type="EMBL" id="KAK6628255.1"/>
    </source>
</evidence>
<sequence length="70" mass="8044">MSYSLSKREIVSEMTIKRSDQCHTFDIQLKIRGTCTGTDRLWAGLNPEFSIKKFSQWANVLKADSVMCEL</sequence>
<comment type="caution">
    <text evidence="1">The sequence shown here is derived from an EMBL/GenBank/DDBJ whole genome shotgun (WGS) entry which is preliminary data.</text>
</comment>
<dbReference type="EMBL" id="JAWJWE010000036">
    <property type="protein sequence ID" value="KAK6628255.1"/>
    <property type="molecule type" value="Genomic_DNA"/>
</dbReference>
<gene>
    <name evidence="1" type="ORF">RUM43_002067</name>
</gene>
<reference evidence="1 2" key="1">
    <citation type="submission" date="2023-10" db="EMBL/GenBank/DDBJ databases">
        <title>Genomes of two closely related lineages of the louse Polyplax serrata with different host specificities.</title>
        <authorList>
            <person name="Martinu J."/>
            <person name="Tarabai H."/>
            <person name="Stefka J."/>
            <person name="Hypsa V."/>
        </authorList>
    </citation>
    <scope>NUCLEOTIDE SEQUENCE [LARGE SCALE GENOMIC DNA]</scope>
    <source>
        <strain evidence="1">HR10_N</strain>
    </source>
</reference>
<protein>
    <submittedName>
        <fullName evidence="1">Uncharacterized protein</fullName>
    </submittedName>
</protein>
<dbReference type="Proteomes" id="UP001372834">
    <property type="component" value="Unassembled WGS sequence"/>
</dbReference>
<accession>A0AAN8P1U1</accession>
<organism evidence="1 2">
    <name type="scientific">Polyplax serrata</name>
    <name type="common">Common mouse louse</name>
    <dbReference type="NCBI Taxonomy" id="468196"/>
    <lineage>
        <taxon>Eukaryota</taxon>
        <taxon>Metazoa</taxon>
        <taxon>Ecdysozoa</taxon>
        <taxon>Arthropoda</taxon>
        <taxon>Hexapoda</taxon>
        <taxon>Insecta</taxon>
        <taxon>Pterygota</taxon>
        <taxon>Neoptera</taxon>
        <taxon>Paraneoptera</taxon>
        <taxon>Psocodea</taxon>
        <taxon>Troctomorpha</taxon>
        <taxon>Phthiraptera</taxon>
        <taxon>Anoplura</taxon>
        <taxon>Polyplacidae</taxon>
        <taxon>Polyplax</taxon>
    </lineage>
</organism>
<proteinExistence type="predicted"/>
<name>A0AAN8P1U1_POLSC</name>
<evidence type="ECO:0000313" key="2">
    <source>
        <dbReference type="Proteomes" id="UP001372834"/>
    </source>
</evidence>